<evidence type="ECO:0000256" key="2">
    <source>
        <dbReference type="ARBA" id="ARBA00006739"/>
    </source>
</evidence>
<dbReference type="CDD" id="cd03801">
    <property type="entry name" value="GT4_PimA-like"/>
    <property type="match status" value="1"/>
</dbReference>
<dbReference type="EC" id="2.4.-.-" evidence="8"/>
<feature type="domain" description="Glycosyltransferase 2-like" evidence="7">
    <location>
        <begin position="447"/>
        <end position="626"/>
    </location>
</feature>
<dbReference type="CDD" id="cd04186">
    <property type="entry name" value="GT_2_like_c"/>
    <property type="match status" value="1"/>
</dbReference>
<keyword evidence="4 8" id="KW-0808">Transferase</keyword>
<dbReference type="Gene3D" id="3.40.50.11090">
    <property type="match status" value="1"/>
</dbReference>
<name>A0ABW3QCY6_9BACL</name>
<dbReference type="InterPro" id="IPR029063">
    <property type="entry name" value="SAM-dependent_MTases_sf"/>
</dbReference>
<dbReference type="InterPro" id="IPR001173">
    <property type="entry name" value="Glyco_trans_2-like"/>
</dbReference>
<evidence type="ECO:0000259" key="7">
    <source>
        <dbReference type="Pfam" id="PF00535"/>
    </source>
</evidence>
<dbReference type="SUPFAM" id="SSF53335">
    <property type="entry name" value="S-adenosyl-L-methionine-dependent methyltransferases"/>
    <property type="match status" value="1"/>
</dbReference>
<evidence type="ECO:0000256" key="4">
    <source>
        <dbReference type="ARBA" id="ARBA00022679"/>
    </source>
</evidence>
<comment type="similarity">
    <text evidence="2">Belongs to the glycosyltransferase 2 family.</text>
</comment>
<dbReference type="Proteomes" id="UP001597169">
    <property type="component" value="Unassembled WGS sequence"/>
</dbReference>
<organism evidence="8 9">
    <name type="scientific">Paenibacillus provencensis</name>
    <dbReference type="NCBI Taxonomy" id="441151"/>
    <lineage>
        <taxon>Bacteria</taxon>
        <taxon>Bacillati</taxon>
        <taxon>Bacillota</taxon>
        <taxon>Bacilli</taxon>
        <taxon>Bacillales</taxon>
        <taxon>Paenibacillaceae</taxon>
        <taxon>Paenibacillus</taxon>
    </lineage>
</organism>
<dbReference type="RefSeq" id="WP_251582818.1">
    <property type="nucleotide sequence ID" value="NZ_JBHTKX010000002.1"/>
</dbReference>
<comment type="caution">
    <text evidence="8">The sequence shown here is derived from an EMBL/GenBank/DDBJ whole genome shotgun (WGS) entry which is preliminary data.</text>
</comment>
<evidence type="ECO:0000256" key="3">
    <source>
        <dbReference type="ARBA" id="ARBA00022676"/>
    </source>
</evidence>
<dbReference type="SUPFAM" id="SSF53448">
    <property type="entry name" value="Nucleotide-diphospho-sugar transferases"/>
    <property type="match status" value="1"/>
</dbReference>
<accession>A0ABW3QCY6</accession>
<dbReference type="Pfam" id="PF00534">
    <property type="entry name" value="Glycos_transf_1"/>
    <property type="match status" value="1"/>
</dbReference>
<evidence type="ECO:0000256" key="1">
    <source>
        <dbReference type="ARBA" id="ARBA00004776"/>
    </source>
</evidence>
<reference evidence="9" key="1">
    <citation type="journal article" date="2019" name="Int. J. Syst. Evol. Microbiol.">
        <title>The Global Catalogue of Microorganisms (GCM) 10K type strain sequencing project: providing services to taxonomists for standard genome sequencing and annotation.</title>
        <authorList>
            <consortium name="The Broad Institute Genomics Platform"/>
            <consortium name="The Broad Institute Genome Sequencing Center for Infectious Disease"/>
            <person name="Wu L."/>
            <person name="Ma J."/>
        </authorList>
    </citation>
    <scope>NUCLEOTIDE SEQUENCE [LARGE SCALE GENOMIC DNA]</scope>
    <source>
        <strain evidence="9">CCUG 53519</strain>
    </source>
</reference>
<dbReference type="GO" id="GO:0016757">
    <property type="term" value="F:glycosyltransferase activity"/>
    <property type="evidence" value="ECO:0007669"/>
    <property type="project" value="UniProtKB-KW"/>
</dbReference>
<dbReference type="Gene3D" id="3.90.550.10">
    <property type="entry name" value="Spore Coat Polysaccharide Biosynthesis Protein SpsA, Chain A"/>
    <property type="match status" value="1"/>
</dbReference>
<dbReference type="PANTHER" id="PTHR43179">
    <property type="entry name" value="RHAMNOSYLTRANSFERASE WBBL"/>
    <property type="match status" value="1"/>
</dbReference>
<feature type="coiled-coil region" evidence="5">
    <location>
        <begin position="242"/>
        <end position="367"/>
    </location>
</feature>
<evidence type="ECO:0000259" key="6">
    <source>
        <dbReference type="Pfam" id="PF00534"/>
    </source>
</evidence>
<feature type="domain" description="Glycosyl transferase family 1" evidence="6">
    <location>
        <begin position="923"/>
        <end position="1061"/>
    </location>
</feature>
<keyword evidence="3 8" id="KW-0328">Glycosyltransferase</keyword>
<dbReference type="Pfam" id="PF00535">
    <property type="entry name" value="Glycos_transf_2"/>
    <property type="match status" value="1"/>
</dbReference>
<dbReference type="PANTHER" id="PTHR43179:SF12">
    <property type="entry name" value="GALACTOFURANOSYLTRANSFERASE GLFT2"/>
    <property type="match status" value="1"/>
</dbReference>
<sequence>MNRFWESIIKPIFEERQVRNIIEIGSQNGYNTSKILEYCEAFDGHLYCIDPVHPKKLSEWIEKFGSHLTFYPTLSLSALPLIDNFDAVLIDGDHNWYTVINELEILESKVVENNISPVIFLHDIGWPYGRRDLYYNPSNIPGAYIQAYSKNGVVPGESNLNKEGLNSHLNNSIYENNPRNGVLTAVEDFLKKTHLEFEFYKIPAFHGLGILTFGKRKLKLFESDAWYNDLLSGMEKFRIDQILKQEQTSKRLNEAKKNVEDLNNEKIELQLKLKEHKEDFDNKLEIMNDEVRKLTEIKIKNINDIHELKNSIGNKNKEIESLALEKSSLYKTVTIKDQKISELTKSNEKFRQEVIAYRNEIRKLEVANGVHLNSIKYQLGEAFVAACTSPKQALLLPLKLSKLIRQKRERKKTNFGQRKYRDKKQNLIQEGYEKKSDVELEKVELDIVICVHNALDDVKDCVYSVLKNTSVRFRIVIVNDGSEDITKNYLDSIERENDNIIVIHNKEPLGYTIAANKGLRYTNSEYVILLNSDTIVSLGWEKNMIDCIENDNSTGIVGPLSNAASWQSVPDIFDKDGDWMVNELPKGLTNEQMSNLVKDCSLRIFPEVTFVNGFCFMIKRAVIEKIGYLDEDTFPKGYGEENDYCIRAREAGFSLKIADNSFVYHRKSKSFTHDTRKVLAKNAKGLLREKHGDEKIDALLKGVKHNMDLPRIRERIAAALSAYDFRKNFNVLFILPAKGGGGGAHSVIQEARGLMNLGLEVKVISKLEYRDSFLSNYPEIKDICLFYTDELELAYISSKFSIVVATVYHSVQLLKRICQRYPSIIPAYYIQDYEAWFFDEVDPRREEAESSYELIPDIIAFAKTDWIREIVQEKHGLFVHKVSPSLDTDLYYLDHNTENGVYRENAPVTITAMIRPSSPRRSPRETLQVLYEIEKKYHSKVEIHFFGCSEEELQMLLYNQEFASINYYNHGVLKRNQVSDLLKKTDIFLDMSSYQAFGRTGLEAMAVGCAVVLPKTGGTSEYAVNEKNSFLVDTLNLSEAISAVSILVEDYKVREKIISEGLKTASLYSIEKAATSELELFKNIFDSKKKTDKLIIGAIFTKTKNNGPTGSSYHRVVLPLDNLSMDSKDTVWFPLNPLNVIKFRIDILIIQRNSIQSLDMAKSLMEYCDNNNVKTVFEIDDHLIGDDVAIPTESKDIIQYLMKNVQLITVSSFKLEEQYSRYNKNTKLIPNAFIPDIFSERPEKQTGKRGKIKIGYLGTPTHYEDLKVVEQVVIDISKEYKDDVCFEIIGQDFPGFNRLDVPFATYPNFIKTVTNSIDWDFAIAPLAISEFNYYKSYLKYVDYTGLKLPAIYSKGFDYDKVIQNEFNGLLAENTYESWYNAISKFINDLKLRDLCLRNAIEDIQENHLINKINIKRKQLFRDLVN</sequence>
<gene>
    <name evidence="8" type="ORF">ACFQ3J_18590</name>
</gene>
<protein>
    <submittedName>
        <fullName evidence="8">Glycosyltransferase</fullName>
        <ecNumber evidence="8">2.4.-.-</ecNumber>
    </submittedName>
</protein>
<dbReference type="Gene3D" id="3.40.50.2000">
    <property type="entry name" value="Glycogen Phosphorylase B"/>
    <property type="match status" value="1"/>
</dbReference>
<keyword evidence="9" id="KW-1185">Reference proteome</keyword>
<evidence type="ECO:0000313" key="8">
    <source>
        <dbReference type="EMBL" id="MFD1130176.1"/>
    </source>
</evidence>
<keyword evidence="5" id="KW-0175">Coiled coil</keyword>
<dbReference type="InterPro" id="IPR029044">
    <property type="entry name" value="Nucleotide-diphossugar_trans"/>
</dbReference>
<dbReference type="InterPro" id="IPR001296">
    <property type="entry name" value="Glyco_trans_1"/>
</dbReference>
<comment type="pathway">
    <text evidence="1">Cell wall biogenesis; cell wall polysaccharide biosynthesis.</text>
</comment>
<dbReference type="SUPFAM" id="SSF53756">
    <property type="entry name" value="UDP-Glycosyltransferase/glycogen phosphorylase"/>
    <property type="match status" value="2"/>
</dbReference>
<dbReference type="Pfam" id="PF13578">
    <property type="entry name" value="Methyltransf_24"/>
    <property type="match status" value="1"/>
</dbReference>
<evidence type="ECO:0000313" key="9">
    <source>
        <dbReference type="Proteomes" id="UP001597169"/>
    </source>
</evidence>
<dbReference type="EMBL" id="JBHTKX010000002">
    <property type="protein sequence ID" value="MFD1130176.1"/>
    <property type="molecule type" value="Genomic_DNA"/>
</dbReference>
<dbReference type="Gene3D" id="3.40.50.150">
    <property type="entry name" value="Vaccinia Virus protein VP39"/>
    <property type="match status" value="1"/>
</dbReference>
<evidence type="ECO:0000256" key="5">
    <source>
        <dbReference type="SAM" id="Coils"/>
    </source>
</evidence>
<proteinExistence type="inferred from homology"/>